<reference evidence="6 7" key="1">
    <citation type="submission" date="2018-03" db="EMBL/GenBank/DDBJ databases">
        <title>Whole genome sequencing of Histamine producing bacteria.</title>
        <authorList>
            <person name="Butler K."/>
        </authorList>
    </citation>
    <scope>NUCLEOTIDE SEQUENCE [LARGE SCALE GENOMIC DNA]</scope>
    <source>
        <strain evidence="5 7">FS-6.1</strain>
        <strain evidence="4 6">FS-6.2</strain>
    </source>
</reference>
<keyword evidence="2" id="KW-0812">Transmembrane</keyword>
<name>A0A2T3JU38_PHOPO</name>
<dbReference type="InterPro" id="IPR008900">
    <property type="entry name" value="Zot_N"/>
</dbReference>
<dbReference type="Gene3D" id="3.40.50.300">
    <property type="entry name" value="P-loop containing nucleotide triphosphate hydrolases"/>
    <property type="match status" value="1"/>
</dbReference>
<keyword evidence="6" id="KW-1185">Reference proteome</keyword>
<dbReference type="AlphaFoldDB" id="A0A2T3JU38"/>
<accession>A0A2T3JU38</accession>
<keyword evidence="2" id="KW-0472">Membrane</keyword>
<dbReference type="InterPro" id="IPR027417">
    <property type="entry name" value="P-loop_NTPase"/>
</dbReference>
<dbReference type="EMBL" id="PYMO01000033">
    <property type="protein sequence ID" value="PSU20272.1"/>
    <property type="molecule type" value="Genomic_DNA"/>
</dbReference>
<dbReference type="Proteomes" id="UP000241618">
    <property type="component" value="Unassembled WGS sequence"/>
</dbReference>
<evidence type="ECO:0000313" key="5">
    <source>
        <dbReference type="EMBL" id="PSU52694.1"/>
    </source>
</evidence>
<dbReference type="EMBL" id="PYMP01000006">
    <property type="protein sequence ID" value="PSU52694.1"/>
    <property type="molecule type" value="Genomic_DNA"/>
</dbReference>
<keyword evidence="2" id="KW-1133">Transmembrane helix</keyword>
<evidence type="ECO:0000259" key="3">
    <source>
        <dbReference type="Pfam" id="PF05707"/>
    </source>
</evidence>
<evidence type="ECO:0000256" key="2">
    <source>
        <dbReference type="SAM" id="Phobius"/>
    </source>
</evidence>
<protein>
    <submittedName>
        <fullName evidence="5">Toxin</fullName>
    </submittedName>
</protein>
<organism evidence="5 7">
    <name type="scientific">Photobacterium phosphoreum</name>
    <dbReference type="NCBI Taxonomy" id="659"/>
    <lineage>
        <taxon>Bacteria</taxon>
        <taxon>Pseudomonadati</taxon>
        <taxon>Pseudomonadota</taxon>
        <taxon>Gammaproteobacteria</taxon>
        <taxon>Vibrionales</taxon>
        <taxon>Vibrionaceae</taxon>
        <taxon>Photobacterium</taxon>
    </lineage>
</organism>
<feature type="domain" description="Zona occludens toxin N-terminal" evidence="3">
    <location>
        <begin position="2"/>
        <end position="254"/>
    </location>
</feature>
<evidence type="ECO:0000313" key="7">
    <source>
        <dbReference type="Proteomes" id="UP000241618"/>
    </source>
</evidence>
<dbReference type="RefSeq" id="WP_107191490.1">
    <property type="nucleotide sequence ID" value="NZ_PYMN01000034.1"/>
</dbReference>
<dbReference type="Proteomes" id="UP000241405">
    <property type="component" value="Unassembled WGS sequence"/>
</dbReference>
<proteinExistence type="predicted"/>
<dbReference type="Pfam" id="PF05707">
    <property type="entry name" value="Zot"/>
    <property type="match status" value="1"/>
</dbReference>
<feature type="region of interest" description="Disordered" evidence="1">
    <location>
        <begin position="307"/>
        <end position="328"/>
    </location>
</feature>
<evidence type="ECO:0000313" key="4">
    <source>
        <dbReference type="EMBL" id="PSU20272.1"/>
    </source>
</evidence>
<comment type="caution">
    <text evidence="5">The sequence shown here is derived from an EMBL/GenBank/DDBJ whole genome shotgun (WGS) entry which is preliminary data.</text>
</comment>
<evidence type="ECO:0000256" key="1">
    <source>
        <dbReference type="SAM" id="MobiDB-lite"/>
    </source>
</evidence>
<gene>
    <name evidence="5" type="ORF">C9J18_09110</name>
    <name evidence="4" type="ORF">CTM96_19850</name>
</gene>
<feature type="transmembrane region" description="Helical" evidence="2">
    <location>
        <begin position="270"/>
        <end position="289"/>
    </location>
</feature>
<evidence type="ECO:0000313" key="6">
    <source>
        <dbReference type="Proteomes" id="UP000241405"/>
    </source>
</evidence>
<sequence>MATSFRYGANGSYKSACAVWFDLLPALREGRICVTNVEGMQPLDIIQKRLGEKFPDSTKLIRINSRNKDGIALWQSWFCWMPIGAFVLIDECQDLFGKHVGFKMQNQAYKPFEDFESLLPDGFKKLFYDAWKPVDISTLDAGELDDTGRTQFDEKGRLLYPFEFNGAFMRHRKYNWDIVLLTPDWKQIPSEIKGCAEVAKGHVNKDMMFNKRKPRIFEHHPTASSSKPSANDLVYRQKVPVEVHLLYSSTGTGKITKSGAASALFKQPKLYVVFLIFVLCIVGLIYVVSSRLSNVEDSSTQVLEQNKVTEVQSSGDHQKDIDQSRSVSRGVVVPDGSGVVNKNDAGFMGSLVEIFPFIQNVKQAYITAFNVNKSDGKVTFDLVFKVEAQSGDYYVPNSTLKSLDVDLEIIDECLVRLKQNGRFVYVTCPPAFNGIDKDDKSELTNDLESKPTVNLF</sequence>